<evidence type="ECO:0000313" key="4">
    <source>
        <dbReference type="Proteomes" id="UP000230233"/>
    </source>
</evidence>
<organism evidence="3 4">
    <name type="scientific">Caenorhabditis nigoni</name>
    <dbReference type="NCBI Taxonomy" id="1611254"/>
    <lineage>
        <taxon>Eukaryota</taxon>
        <taxon>Metazoa</taxon>
        <taxon>Ecdysozoa</taxon>
        <taxon>Nematoda</taxon>
        <taxon>Chromadorea</taxon>
        <taxon>Rhabditida</taxon>
        <taxon>Rhabditina</taxon>
        <taxon>Rhabditomorpha</taxon>
        <taxon>Rhabditoidea</taxon>
        <taxon>Rhabditidae</taxon>
        <taxon>Peloderinae</taxon>
        <taxon>Caenorhabditis</taxon>
    </lineage>
</organism>
<evidence type="ECO:0000256" key="2">
    <source>
        <dbReference type="SAM" id="Phobius"/>
    </source>
</evidence>
<gene>
    <name evidence="3" type="primary">Cnig_chr_II.g7463</name>
    <name evidence="3" type="ORF">B9Z55_007463</name>
</gene>
<accession>A0A2G5V9R2</accession>
<feature type="coiled-coil region" evidence="1">
    <location>
        <begin position="6"/>
        <end position="37"/>
    </location>
</feature>
<keyword evidence="2" id="KW-0472">Membrane</keyword>
<comment type="caution">
    <text evidence="3">The sequence shown here is derived from an EMBL/GenBank/DDBJ whole genome shotgun (WGS) entry which is preliminary data.</text>
</comment>
<dbReference type="AlphaFoldDB" id="A0A2G5V9R2"/>
<feature type="transmembrane region" description="Helical" evidence="2">
    <location>
        <begin position="64"/>
        <end position="86"/>
    </location>
</feature>
<keyword evidence="1" id="KW-0175">Coiled coil</keyword>
<keyword evidence="2" id="KW-0812">Transmembrane</keyword>
<sequence length="90" mass="10638">MTPITATQLDNLLNEAEKLLNAENEKLKKAIRDQKRANGLKRLAIRQEAEEQWNDQQEVDFSPYIFVSIAFVWMIIMVIRIIYLLLCRFL</sequence>
<keyword evidence="4" id="KW-1185">Reference proteome</keyword>
<reference evidence="4" key="1">
    <citation type="submission" date="2017-10" db="EMBL/GenBank/DDBJ databases">
        <title>Rapid genome shrinkage in a self-fertile nematode reveals novel sperm competition proteins.</title>
        <authorList>
            <person name="Yin D."/>
            <person name="Schwarz E.M."/>
            <person name="Thomas C.G."/>
            <person name="Felde R.L."/>
            <person name="Korf I.F."/>
            <person name="Cutter A.D."/>
            <person name="Schartner C.M."/>
            <person name="Ralston E.J."/>
            <person name="Meyer B.J."/>
            <person name="Haag E.S."/>
        </authorList>
    </citation>
    <scope>NUCLEOTIDE SEQUENCE [LARGE SCALE GENOMIC DNA]</scope>
    <source>
        <strain evidence="4">JU1422</strain>
    </source>
</reference>
<proteinExistence type="predicted"/>
<dbReference type="Proteomes" id="UP000230233">
    <property type="component" value="Chromosome II"/>
</dbReference>
<keyword evidence="2" id="KW-1133">Transmembrane helix</keyword>
<evidence type="ECO:0000313" key="3">
    <source>
        <dbReference type="EMBL" id="PIC48524.1"/>
    </source>
</evidence>
<protein>
    <submittedName>
        <fullName evidence="3">Uncharacterized protein</fullName>
    </submittedName>
</protein>
<evidence type="ECO:0000256" key="1">
    <source>
        <dbReference type="SAM" id="Coils"/>
    </source>
</evidence>
<dbReference type="EMBL" id="PDUG01000002">
    <property type="protein sequence ID" value="PIC48524.1"/>
    <property type="molecule type" value="Genomic_DNA"/>
</dbReference>
<name>A0A2G5V9R2_9PELO</name>